<keyword evidence="2" id="KW-1185">Reference proteome</keyword>
<dbReference type="AlphaFoldDB" id="A0A0P9DFZ1"/>
<reference evidence="1 2" key="1">
    <citation type="submission" date="2015-09" db="EMBL/GenBank/DDBJ databases">
        <title>Draft genome sequence of Kouleothrix aurantiaca JCM 19913.</title>
        <authorList>
            <person name="Hemp J."/>
        </authorList>
    </citation>
    <scope>NUCLEOTIDE SEQUENCE [LARGE SCALE GENOMIC DNA]</scope>
    <source>
        <strain evidence="1 2">COM-B</strain>
    </source>
</reference>
<gene>
    <name evidence="1" type="ORF">SE17_03435</name>
</gene>
<organism evidence="1 2">
    <name type="scientific">Kouleothrix aurantiaca</name>
    <dbReference type="NCBI Taxonomy" id="186479"/>
    <lineage>
        <taxon>Bacteria</taxon>
        <taxon>Bacillati</taxon>
        <taxon>Chloroflexota</taxon>
        <taxon>Chloroflexia</taxon>
        <taxon>Chloroflexales</taxon>
        <taxon>Roseiflexineae</taxon>
        <taxon>Roseiflexaceae</taxon>
        <taxon>Kouleothrix</taxon>
    </lineage>
</organism>
<evidence type="ECO:0000313" key="2">
    <source>
        <dbReference type="Proteomes" id="UP000050509"/>
    </source>
</evidence>
<evidence type="ECO:0000313" key="1">
    <source>
        <dbReference type="EMBL" id="KPV54482.1"/>
    </source>
</evidence>
<sequence>MKIIQHPRMRDIAVGDEVYSYRHQLFARVEEVFPAAVCVKVALLNFSQRVEMMVSPQLWRAD</sequence>
<feature type="non-terminal residue" evidence="1">
    <location>
        <position position="62"/>
    </location>
</feature>
<proteinExistence type="predicted"/>
<comment type="caution">
    <text evidence="1">The sequence shown here is derived from an EMBL/GenBank/DDBJ whole genome shotgun (WGS) entry which is preliminary data.</text>
</comment>
<accession>A0A0P9DFZ1</accession>
<protein>
    <submittedName>
        <fullName evidence="1">Uncharacterized protein</fullName>
    </submittedName>
</protein>
<dbReference type="EMBL" id="LJCR01000050">
    <property type="protein sequence ID" value="KPV54482.1"/>
    <property type="molecule type" value="Genomic_DNA"/>
</dbReference>
<name>A0A0P9DFZ1_9CHLR</name>
<dbReference type="Proteomes" id="UP000050509">
    <property type="component" value="Unassembled WGS sequence"/>
</dbReference>